<name>A0A9D2I577_9FIRM</name>
<evidence type="ECO:0000313" key="3">
    <source>
        <dbReference type="Proteomes" id="UP000886858"/>
    </source>
</evidence>
<sequence>MKLKTKLVMITSFVLFLISILSGTAMMTDTLRFHEKQTVESGNAQLTAAANAIGVQAESSGILEFGEATRTAYFRFLLDKYDASRFLLLENNSVLCNQTDYEFVDGGEEGWNNAQTRTIIQKEGKRRLLICGRNIPMETTDDFSLVMIQDISGIYQDALRQIPVLAAICLAASLTAAALLSILAGRLLTPLERL</sequence>
<organism evidence="2 3">
    <name type="scientific">Candidatus Eisenbergiella merdipullorum</name>
    <dbReference type="NCBI Taxonomy" id="2838553"/>
    <lineage>
        <taxon>Bacteria</taxon>
        <taxon>Bacillati</taxon>
        <taxon>Bacillota</taxon>
        <taxon>Clostridia</taxon>
        <taxon>Lachnospirales</taxon>
        <taxon>Lachnospiraceae</taxon>
        <taxon>Eisenbergiella</taxon>
    </lineage>
</organism>
<evidence type="ECO:0000313" key="2">
    <source>
        <dbReference type="EMBL" id="HJA92560.1"/>
    </source>
</evidence>
<keyword evidence="1" id="KW-0812">Transmembrane</keyword>
<dbReference type="AlphaFoldDB" id="A0A9D2I577"/>
<comment type="caution">
    <text evidence="2">The sequence shown here is derived from an EMBL/GenBank/DDBJ whole genome shotgun (WGS) entry which is preliminary data.</text>
</comment>
<reference evidence="2" key="2">
    <citation type="submission" date="2021-04" db="EMBL/GenBank/DDBJ databases">
        <authorList>
            <person name="Gilroy R."/>
        </authorList>
    </citation>
    <scope>NUCLEOTIDE SEQUENCE</scope>
    <source>
        <strain evidence="2">CHK179-7159</strain>
    </source>
</reference>
<dbReference type="EMBL" id="DWYY01000058">
    <property type="protein sequence ID" value="HJA92560.1"/>
    <property type="molecule type" value="Genomic_DNA"/>
</dbReference>
<gene>
    <name evidence="2" type="ORF">H9717_05525</name>
</gene>
<dbReference type="Proteomes" id="UP000886858">
    <property type="component" value="Unassembled WGS sequence"/>
</dbReference>
<evidence type="ECO:0000256" key="1">
    <source>
        <dbReference type="SAM" id="Phobius"/>
    </source>
</evidence>
<accession>A0A9D2I577</accession>
<keyword evidence="1" id="KW-1133">Transmembrane helix</keyword>
<keyword evidence="1" id="KW-0472">Membrane</keyword>
<proteinExistence type="predicted"/>
<reference evidence="2" key="1">
    <citation type="journal article" date="2021" name="PeerJ">
        <title>Extensive microbial diversity within the chicken gut microbiome revealed by metagenomics and culture.</title>
        <authorList>
            <person name="Gilroy R."/>
            <person name="Ravi A."/>
            <person name="Getino M."/>
            <person name="Pursley I."/>
            <person name="Horton D.L."/>
            <person name="Alikhan N.F."/>
            <person name="Baker D."/>
            <person name="Gharbi K."/>
            <person name="Hall N."/>
            <person name="Watson M."/>
            <person name="Adriaenssens E.M."/>
            <person name="Foster-Nyarko E."/>
            <person name="Jarju S."/>
            <person name="Secka A."/>
            <person name="Antonio M."/>
            <person name="Oren A."/>
            <person name="Chaudhuri R.R."/>
            <person name="La Ragione R."/>
            <person name="Hildebrand F."/>
            <person name="Pallen M.J."/>
        </authorList>
    </citation>
    <scope>NUCLEOTIDE SEQUENCE</scope>
    <source>
        <strain evidence="2">CHK179-7159</strain>
    </source>
</reference>
<protein>
    <submittedName>
        <fullName evidence="2">Uncharacterized protein</fullName>
    </submittedName>
</protein>
<feature type="transmembrane region" description="Helical" evidence="1">
    <location>
        <begin position="164"/>
        <end position="188"/>
    </location>
</feature>